<dbReference type="RefSeq" id="WP_346761785.1">
    <property type="nucleotide sequence ID" value="NZ_JAUJEB010000009.1"/>
</dbReference>
<comment type="caution">
    <text evidence="1">The sequence shown here is derived from an EMBL/GenBank/DDBJ whole genome shotgun (WGS) entry which is preliminary data.</text>
</comment>
<dbReference type="PANTHER" id="PTHR47623">
    <property type="entry name" value="OS09G0287300 PROTEIN"/>
    <property type="match status" value="1"/>
</dbReference>
<dbReference type="InterPro" id="IPR013078">
    <property type="entry name" value="His_Pase_superF_clade-1"/>
</dbReference>
<keyword evidence="2" id="KW-1185">Reference proteome</keyword>
<organism evidence="1 2">
    <name type="scientific">Agaribacillus aureus</name>
    <dbReference type="NCBI Taxonomy" id="3051825"/>
    <lineage>
        <taxon>Bacteria</taxon>
        <taxon>Pseudomonadati</taxon>
        <taxon>Bacteroidota</taxon>
        <taxon>Cytophagia</taxon>
        <taxon>Cytophagales</taxon>
        <taxon>Splendidivirgaceae</taxon>
        <taxon>Agaribacillus</taxon>
    </lineage>
</organism>
<proteinExistence type="predicted"/>
<sequence length="165" mass="18545">MKTLYVVRHAKSSWDFPQLSDFDRPLNKRGKRNAPDMGNRLKMRGILPDLIIASPANRALTTAKKIAKEIGYPVESIRENDQIYHSSEATLLQIIKDTPDNIQGLMLFGHNPGFTDLANFLGDQWIDNVPTCGIVAIAFDVESWTSVAPKTGKNLFFDYPKKVLL</sequence>
<dbReference type="InterPro" id="IPR029033">
    <property type="entry name" value="His_PPase_superfam"/>
</dbReference>
<name>A0ABT8LF88_9BACT</name>
<reference evidence="1" key="1">
    <citation type="submission" date="2023-06" db="EMBL/GenBank/DDBJ databases">
        <title>Genomic of Agaribacillus aureum.</title>
        <authorList>
            <person name="Wang G."/>
        </authorList>
    </citation>
    <scope>NUCLEOTIDE SEQUENCE</scope>
    <source>
        <strain evidence="1">BMA12</strain>
    </source>
</reference>
<dbReference type="EMBL" id="JAUJEB010000009">
    <property type="protein sequence ID" value="MDN5216448.1"/>
    <property type="molecule type" value="Genomic_DNA"/>
</dbReference>
<dbReference type="Pfam" id="PF00300">
    <property type="entry name" value="His_Phos_1"/>
    <property type="match status" value="1"/>
</dbReference>
<evidence type="ECO:0000313" key="1">
    <source>
        <dbReference type="EMBL" id="MDN5216448.1"/>
    </source>
</evidence>
<protein>
    <submittedName>
        <fullName evidence="1">Histidine phosphatase family protein</fullName>
    </submittedName>
</protein>
<dbReference type="CDD" id="cd07040">
    <property type="entry name" value="HP"/>
    <property type="match status" value="1"/>
</dbReference>
<dbReference type="PANTHER" id="PTHR47623:SF1">
    <property type="entry name" value="OS09G0287300 PROTEIN"/>
    <property type="match status" value="1"/>
</dbReference>
<dbReference type="Proteomes" id="UP001172083">
    <property type="component" value="Unassembled WGS sequence"/>
</dbReference>
<accession>A0ABT8LF88</accession>
<evidence type="ECO:0000313" key="2">
    <source>
        <dbReference type="Proteomes" id="UP001172083"/>
    </source>
</evidence>
<gene>
    <name evidence="1" type="ORF">QQ020_30550</name>
</gene>
<dbReference type="Gene3D" id="3.40.50.1240">
    <property type="entry name" value="Phosphoglycerate mutase-like"/>
    <property type="match status" value="1"/>
</dbReference>
<dbReference type="SUPFAM" id="SSF53254">
    <property type="entry name" value="Phosphoglycerate mutase-like"/>
    <property type="match status" value="1"/>
</dbReference>